<feature type="transmembrane region" description="Helical" evidence="1">
    <location>
        <begin position="111"/>
        <end position="131"/>
    </location>
</feature>
<accession>A0A4Y2BT85</accession>
<dbReference type="AlphaFoldDB" id="A0A4Y2BT85"/>
<protein>
    <submittedName>
        <fullName evidence="2">Uncharacterized protein</fullName>
    </submittedName>
</protein>
<proteinExistence type="predicted"/>
<keyword evidence="1" id="KW-0472">Membrane</keyword>
<dbReference type="EMBL" id="BGPR01000103">
    <property type="protein sequence ID" value="GBL94526.1"/>
    <property type="molecule type" value="Genomic_DNA"/>
</dbReference>
<reference evidence="2 3" key="1">
    <citation type="journal article" date="2019" name="Sci. Rep.">
        <title>Orb-weaving spider Araneus ventricosus genome elucidates the spidroin gene catalogue.</title>
        <authorList>
            <person name="Kono N."/>
            <person name="Nakamura H."/>
            <person name="Ohtoshi R."/>
            <person name="Moran D.A.P."/>
            <person name="Shinohara A."/>
            <person name="Yoshida Y."/>
            <person name="Fujiwara M."/>
            <person name="Mori M."/>
            <person name="Tomita M."/>
            <person name="Arakawa K."/>
        </authorList>
    </citation>
    <scope>NUCLEOTIDE SEQUENCE [LARGE SCALE GENOMIC DNA]</scope>
</reference>
<evidence type="ECO:0000256" key="1">
    <source>
        <dbReference type="SAM" id="Phobius"/>
    </source>
</evidence>
<keyword evidence="1" id="KW-0812">Transmembrane</keyword>
<gene>
    <name evidence="2" type="ORF">AVEN_235618_1</name>
</gene>
<name>A0A4Y2BT85_ARAVE</name>
<keyword evidence="3" id="KW-1185">Reference proteome</keyword>
<evidence type="ECO:0000313" key="2">
    <source>
        <dbReference type="EMBL" id="GBL94526.1"/>
    </source>
</evidence>
<evidence type="ECO:0000313" key="3">
    <source>
        <dbReference type="Proteomes" id="UP000499080"/>
    </source>
</evidence>
<feature type="transmembrane region" description="Helical" evidence="1">
    <location>
        <begin position="7"/>
        <end position="24"/>
    </location>
</feature>
<dbReference type="Proteomes" id="UP000499080">
    <property type="component" value="Unassembled WGS sequence"/>
</dbReference>
<keyword evidence="1" id="KW-1133">Transmembrane helix</keyword>
<comment type="caution">
    <text evidence="2">The sequence shown here is derived from an EMBL/GenBank/DDBJ whole genome shotgun (WGS) entry which is preliminary data.</text>
</comment>
<organism evidence="2 3">
    <name type="scientific">Araneus ventricosus</name>
    <name type="common">Orbweaver spider</name>
    <name type="synonym">Epeira ventricosa</name>
    <dbReference type="NCBI Taxonomy" id="182803"/>
    <lineage>
        <taxon>Eukaryota</taxon>
        <taxon>Metazoa</taxon>
        <taxon>Ecdysozoa</taxon>
        <taxon>Arthropoda</taxon>
        <taxon>Chelicerata</taxon>
        <taxon>Arachnida</taxon>
        <taxon>Araneae</taxon>
        <taxon>Araneomorphae</taxon>
        <taxon>Entelegynae</taxon>
        <taxon>Araneoidea</taxon>
        <taxon>Araneidae</taxon>
        <taxon>Araneus</taxon>
    </lineage>
</organism>
<sequence>MKWYQENLTISGILVIILLFWIFIDTPDYYDTCTCDCNITSMDLPGMESIGTEFTGRGNPEFSCSCKEFLLPRLNPHMLSVTENDACKVCSCYKIAALGCFDGTMNSYSRFVVAGITCVSIQLLLLLIHAFDDLRPHRLNYQTFLESYQGYDSDNSAIPTVEAVKLVEDVRKI</sequence>